<evidence type="ECO:0000313" key="9">
    <source>
        <dbReference type="Proteomes" id="UP001144372"/>
    </source>
</evidence>
<keyword evidence="2 6" id="KW-0812">Transmembrane</keyword>
<feature type="transmembrane region" description="Helical" evidence="6">
    <location>
        <begin position="383"/>
        <end position="401"/>
    </location>
</feature>
<reference evidence="8" key="1">
    <citation type="submission" date="2022-12" db="EMBL/GenBank/DDBJ databases">
        <title>Reference genome sequencing for broad-spectrum identification of bacterial and archaeal isolates by mass spectrometry.</title>
        <authorList>
            <person name="Sekiguchi Y."/>
            <person name="Tourlousse D.M."/>
        </authorList>
    </citation>
    <scope>NUCLEOTIDE SEQUENCE</scope>
    <source>
        <strain evidence="8">ASRB1</strain>
    </source>
</reference>
<dbReference type="GO" id="GO:0017004">
    <property type="term" value="P:cytochrome complex assembly"/>
    <property type="evidence" value="ECO:0007669"/>
    <property type="project" value="UniProtKB-KW"/>
</dbReference>
<dbReference type="InterPro" id="IPR007816">
    <property type="entry name" value="ResB-like_domain"/>
</dbReference>
<feature type="transmembrane region" description="Helical" evidence="6">
    <location>
        <begin position="72"/>
        <end position="92"/>
    </location>
</feature>
<dbReference type="RefSeq" id="WP_281791852.1">
    <property type="nucleotide sequence ID" value="NZ_BSDR01000001.1"/>
</dbReference>
<feature type="transmembrane region" description="Helical" evidence="6">
    <location>
        <begin position="165"/>
        <end position="189"/>
    </location>
</feature>
<dbReference type="PANTHER" id="PTHR31566">
    <property type="entry name" value="CYTOCHROME C BIOGENESIS PROTEIN CCS1, CHLOROPLASTIC"/>
    <property type="match status" value="1"/>
</dbReference>
<dbReference type="Proteomes" id="UP001144372">
    <property type="component" value="Unassembled WGS sequence"/>
</dbReference>
<keyword evidence="3" id="KW-0201">Cytochrome c-type biogenesis</keyword>
<evidence type="ECO:0000313" key="8">
    <source>
        <dbReference type="EMBL" id="GLI32820.1"/>
    </source>
</evidence>
<keyword evidence="5 6" id="KW-0472">Membrane</keyword>
<protein>
    <submittedName>
        <fullName evidence="8">Cytochrome c biogenesis protein ResB</fullName>
    </submittedName>
</protein>
<evidence type="ECO:0000256" key="6">
    <source>
        <dbReference type="SAM" id="Phobius"/>
    </source>
</evidence>
<accession>A0A9W6CZ67</accession>
<keyword evidence="4 6" id="KW-1133">Transmembrane helix</keyword>
<evidence type="ECO:0000256" key="1">
    <source>
        <dbReference type="ARBA" id="ARBA00004141"/>
    </source>
</evidence>
<dbReference type="GO" id="GO:0016020">
    <property type="term" value="C:membrane"/>
    <property type="evidence" value="ECO:0007669"/>
    <property type="project" value="UniProtKB-SubCell"/>
</dbReference>
<gene>
    <name evidence="8" type="ORF">DAMNIGENAA_02530</name>
</gene>
<comment type="caution">
    <text evidence="8">The sequence shown here is derived from an EMBL/GenBank/DDBJ whole genome shotgun (WGS) entry which is preliminary data.</text>
</comment>
<comment type="subcellular location">
    <subcellularLocation>
        <location evidence="1">Membrane</location>
        <topology evidence="1">Multi-pass membrane protein</topology>
    </subcellularLocation>
</comment>
<evidence type="ECO:0000259" key="7">
    <source>
        <dbReference type="Pfam" id="PF05140"/>
    </source>
</evidence>
<dbReference type="EMBL" id="BSDR01000001">
    <property type="protein sequence ID" value="GLI32820.1"/>
    <property type="molecule type" value="Genomic_DNA"/>
</dbReference>
<evidence type="ECO:0000256" key="2">
    <source>
        <dbReference type="ARBA" id="ARBA00022692"/>
    </source>
</evidence>
<feature type="domain" description="ResB-like" evidence="7">
    <location>
        <begin position="348"/>
        <end position="441"/>
    </location>
</feature>
<feature type="domain" description="ResB-like" evidence="7">
    <location>
        <begin position="18"/>
        <end position="335"/>
    </location>
</feature>
<feature type="transmembrane region" description="Helical" evidence="6">
    <location>
        <begin position="20"/>
        <end position="38"/>
    </location>
</feature>
<evidence type="ECO:0000256" key="5">
    <source>
        <dbReference type="ARBA" id="ARBA00023136"/>
    </source>
</evidence>
<evidence type="ECO:0000256" key="4">
    <source>
        <dbReference type="ARBA" id="ARBA00022989"/>
    </source>
</evidence>
<dbReference type="Pfam" id="PF05140">
    <property type="entry name" value="ResB"/>
    <property type="match status" value="2"/>
</dbReference>
<dbReference type="InterPro" id="IPR023494">
    <property type="entry name" value="Cyt_c_bgen_Ccs1/CcsB/ResB"/>
</dbReference>
<organism evidence="8 9">
    <name type="scientific">Desulforhabdus amnigena</name>
    <dbReference type="NCBI Taxonomy" id="40218"/>
    <lineage>
        <taxon>Bacteria</taxon>
        <taxon>Pseudomonadati</taxon>
        <taxon>Thermodesulfobacteriota</taxon>
        <taxon>Syntrophobacteria</taxon>
        <taxon>Syntrophobacterales</taxon>
        <taxon>Syntrophobacteraceae</taxon>
        <taxon>Desulforhabdus</taxon>
    </lineage>
</organism>
<evidence type="ECO:0000256" key="3">
    <source>
        <dbReference type="ARBA" id="ARBA00022748"/>
    </source>
</evidence>
<proteinExistence type="predicted"/>
<dbReference type="AlphaFoldDB" id="A0A9W6CZ67"/>
<keyword evidence="9" id="KW-1185">Reference proteome</keyword>
<name>A0A9W6CZ67_9BACT</name>
<sequence>MQQNKGLWQQIYQTFASLKLSIFIFLTLAVASVIGTLLPQGLMEQDLEQHFSPTATWWIATFGLHDLYRTGWFRFLLLLLCLNLIVCTIQRLPKAIKLLRYRDDHVDPEKLTKFAHHKHFSTKLGWEQTKDVLARVIAKEFGTTTELQNEGLYSAIAEKGRWSTLIVYVVHFSVLIVLLGALIGSLFGFKGFMNISEGEATAGVVLSSADRILNLPFQVRCDAFEASFYETGAPKDFRSDLTIIEDGREVLQRTIRVNDPLTYKGITFYQSSYGSSVRNAEVEFQDVDSGKTYKLVLPYRQAIPIPGTTDRVQAMQYQQDMAQFGPALALVLFREGQEPSGSWILVDMPKFHGNRIQNYQVKVDHVEQSRYTGLQVKRDPGVWIVWFGFVAMLAGIGLTFYTSHRKLWIWAEPAGEEREWGKVVIAGRTNKNPLAFEQDFNHLCERLQEELKQKDQRE</sequence>
<dbReference type="PANTHER" id="PTHR31566:SF0">
    <property type="entry name" value="CYTOCHROME C BIOGENESIS PROTEIN CCS1, CHLOROPLASTIC"/>
    <property type="match status" value="1"/>
</dbReference>